<reference evidence="1 2" key="2">
    <citation type="journal article" date="2017" name="Genome Biol.">
        <title>New reference genome sequences of hot pepper reveal the massive evolution of plant disease-resistance genes by retroduplication.</title>
        <authorList>
            <person name="Kim S."/>
            <person name="Park J."/>
            <person name="Yeom S.I."/>
            <person name="Kim Y.M."/>
            <person name="Seo E."/>
            <person name="Kim K.T."/>
            <person name="Kim M.S."/>
            <person name="Lee J.M."/>
            <person name="Cheong K."/>
            <person name="Shin H.S."/>
            <person name="Kim S.B."/>
            <person name="Han K."/>
            <person name="Lee J."/>
            <person name="Park M."/>
            <person name="Lee H.A."/>
            <person name="Lee H.Y."/>
            <person name="Lee Y."/>
            <person name="Oh S."/>
            <person name="Lee J.H."/>
            <person name="Choi E."/>
            <person name="Choi E."/>
            <person name="Lee S.E."/>
            <person name="Jeon J."/>
            <person name="Kim H."/>
            <person name="Choi G."/>
            <person name="Song H."/>
            <person name="Lee J."/>
            <person name="Lee S.C."/>
            <person name="Kwon J.K."/>
            <person name="Lee H.Y."/>
            <person name="Koo N."/>
            <person name="Hong Y."/>
            <person name="Kim R.W."/>
            <person name="Kang W.H."/>
            <person name="Huh J.H."/>
            <person name="Kang B.C."/>
            <person name="Yang T.J."/>
            <person name="Lee Y.H."/>
            <person name="Bennetzen J.L."/>
            <person name="Choi D."/>
        </authorList>
    </citation>
    <scope>NUCLEOTIDE SEQUENCE [LARGE SCALE GENOMIC DNA]</scope>
    <source>
        <strain evidence="2">cv. CM334</strain>
    </source>
</reference>
<dbReference type="PANTHER" id="PTHR11439">
    <property type="entry name" value="GAG-POL-RELATED RETROTRANSPOSON"/>
    <property type="match status" value="1"/>
</dbReference>
<evidence type="ECO:0000313" key="1">
    <source>
        <dbReference type="EMBL" id="PHT70066.1"/>
    </source>
</evidence>
<dbReference type="EMBL" id="AYRZ02000010">
    <property type="protein sequence ID" value="PHT70066.1"/>
    <property type="molecule type" value="Genomic_DNA"/>
</dbReference>
<reference evidence="1 2" key="1">
    <citation type="journal article" date="2014" name="Nat. Genet.">
        <title>Genome sequence of the hot pepper provides insights into the evolution of pungency in Capsicum species.</title>
        <authorList>
            <person name="Kim S."/>
            <person name="Park M."/>
            <person name="Yeom S.I."/>
            <person name="Kim Y.M."/>
            <person name="Lee J.M."/>
            <person name="Lee H.A."/>
            <person name="Seo E."/>
            <person name="Choi J."/>
            <person name="Cheong K."/>
            <person name="Kim K.T."/>
            <person name="Jung K."/>
            <person name="Lee G.W."/>
            <person name="Oh S.K."/>
            <person name="Bae C."/>
            <person name="Kim S.B."/>
            <person name="Lee H.Y."/>
            <person name="Kim S.Y."/>
            <person name="Kim M.S."/>
            <person name="Kang B.C."/>
            <person name="Jo Y.D."/>
            <person name="Yang H.B."/>
            <person name="Jeong H.J."/>
            <person name="Kang W.H."/>
            <person name="Kwon J.K."/>
            <person name="Shin C."/>
            <person name="Lim J.Y."/>
            <person name="Park J.H."/>
            <person name="Huh J.H."/>
            <person name="Kim J.S."/>
            <person name="Kim B.D."/>
            <person name="Cohen O."/>
            <person name="Paran I."/>
            <person name="Suh M.C."/>
            <person name="Lee S.B."/>
            <person name="Kim Y.K."/>
            <person name="Shin Y."/>
            <person name="Noh S.J."/>
            <person name="Park J."/>
            <person name="Seo Y.S."/>
            <person name="Kwon S.Y."/>
            <person name="Kim H.A."/>
            <person name="Park J.M."/>
            <person name="Kim H.J."/>
            <person name="Choi S.B."/>
            <person name="Bosland P.W."/>
            <person name="Reeves G."/>
            <person name="Jo S.H."/>
            <person name="Lee B.W."/>
            <person name="Cho H.T."/>
            <person name="Choi H.S."/>
            <person name="Lee M.S."/>
            <person name="Yu Y."/>
            <person name="Do Choi Y."/>
            <person name="Park B.S."/>
            <person name="van Deynze A."/>
            <person name="Ashrafi H."/>
            <person name="Hill T."/>
            <person name="Kim W.T."/>
            <person name="Pai H.S."/>
            <person name="Ahn H.K."/>
            <person name="Yeam I."/>
            <person name="Giovannoni J.J."/>
            <person name="Rose J.K."/>
            <person name="Sorensen I."/>
            <person name="Lee S.J."/>
            <person name="Kim R.W."/>
            <person name="Choi I.Y."/>
            <person name="Choi B.S."/>
            <person name="Lim J.S."/>
            <person name="Lee Y.H."/>
            <person name="Choi D."/>
        </authorList>
    </citation>
    <scope>NUCLEOTIDE SEQUENCE [LARGE SCALE GENOMIC DNA]</scope>
    <source>
        <strain evidence="2">cv. CM334</strain>
    </source>
</reference>
<proteinExistence type="predicted"/>
<dbReference type="OMA" id="INIRYHY"/>
<name>A0A2G2YJZ0_CAPAN</name>
<evidence type="ECO:0008006" key="3">
    <source>
        <dbReference type="Google" id="ProtNLM"/>
    </source>
</evidence>
<accession>A0A2G2YJZ0</accession>
<evidence type="ECO:0000313" key="2">
    <source>
        <dbReference type="Proteomes" id="UP000222542"/>
    </source>
</evidence>
<keyword evidence="2" id="KW-1185">Reference proteome</keyword>
<dbReference type="Gramene" id="PHT70066">
    <property type="protein sequence ID" value="PHT70066"/>
    <property type="gene ID" value="T459_25170"/>
</dbReference>
<dbReference type="CDD" id="cd09272">
    <property type="entry name" value="RNase_HI_RT_Ty1"/>
    <property type="match status" value="1"/>
</dbReference>
<dbReference type="AlphaFoldDB" id="A0A2G2YJZ0"/>
<dbReference type="STRING" id="4072.A0A2G2YJZ0"/>
<comment type="caution">
    <text evidence="1">The sequence shown here is derived from an EMBL/GenBank/DDBJ whole genome shotgun (WGS) entry which is preliminary data.</text>
</comment>
<organism evidence="1 2">
    <name type="scientific">Capsicum annuum</name>
    <name type="common">Capsicum pepper</name>
    <dbReference type="NCBI Taxonomy" id="4072"/>
    <lineage>
        <taxon>Eukaryota</taxon>
        <taxon>Viridiplantae</taxon>
        <taxon>Streptophyta</taxon>
        <taxon>Embryophyta</taxon>
        <taxon>Tracheophyta</taxon>
        <taxon>Spermatophyta</taxon>
        <taxon>Magnoliopsida</taxon>
        <taxon>eudicotyledons</taxon>
        <taxon>Gunneridae</taxon>
        <taxon>Pentapetalae</taxon>
        <taxon>asterids</taxon>
        <taxon>lamiids</taxon>
        <taxon>Solanales</taxon>
        <taxon>Solanaceae</taxon>
        <taxon>Solanoideae</taxon>
        <taxon>Capsiceae</taxon>
        <taxon>Capsicum</taxon>
    </lineage>
</organism>
<gene>
    <name evidence="1" type="ORF">T459_25170</name>
</gene>
<dbReference type="Proteomes" id="UP000222542">
    <property type="component" value="Unassembled WGS sequence"/>
</dbReference>
<protein>
    <recommendedName>
        <fullName evidence="3">Retrovirus-related Pol polyprotein from transposon TNT 1-94</fullName>
    </recommendedName>
</protein>
<sequence length="247" mass="28195">MNINEKLCRDDGAEIANATYFRSLVGGLNYLPHTRPYIAFFVGIISRFMHNPSKLHLGAAKRILRYIAETSERGIWCSKVTNFTLNGLTDSDYAGNIDDRKSTFNFLFDLESEIISWRSKKQEVVALSTSEAEYIAPTSVPCQAVWLKRLVVDFNQKPAGATEIFCDNRSFIVMTKKPSFHSRTKHINIRYHYIQNLVSTREITLKSCDTNEQAADIFTKSLSQAKHEFFKGQLGVCIFESRESVEK</sequence>
<dbReference type="PANTHER" id="PTHR11439:SF463">
    <property type="entry name" value="REVERSE TRANSCRIPTASE TY1_COPIA-TYPE DOMAIN-CONTAINING PROTEIN"/>
    <property type="match status" value="1"/>
</dbReference>